<comment type="caution">
    <text evidence="1">The sequence shown here is derived from an EMBL/GenBank/DDBJ whole genome shotgun (WGS) entry which is preliminary data.</text>
</comment>
<name>A0ACA9KBK9_9GLOM</name>
<gene>
    <name evidence="1" type="ORF">RPERSI_LOCUS230</name>
</gene>
<organism evidence="1 2">
    <name type="scientific">Racocetra persica</name>
    <dbReference type="NCBI Taxonomy" id="160502"/>
    <lineage>
        <taxon>Eukaryota</taxon>
        <taxon>Fungi</taxon>
        <taxon>Fungi incertae sedis</taxon>
        <taxon>Mucoromycota</taxon>
        <taxon>Glomeromycotina</taxon>
        <taxon>Glomeromycetes</taxon>
        <taxon>Diversisporales</taxon>
        <taxon>Gigasporaceae</taxon>
        <taxon>Racocetra</taxon>
    </lineage>
</organism>
<proteinExistence type="predicted"/>
<dbReference type="Proteomes" id="UP000789920">
    <property type="component" value="Unassembled WGS sequence"/>
</dbReference>
<evidence type="ECO:0000313" key="1">
    <source>
        <dbReference type="EMBL" id="CAG8462819.1"/>
    </source>
</evidence>
<evidence type="ECO:0000313" key="2">
    <source>
        <dbReference type="Proteomes" id="UP000789920"/>
    </source>
</evidence>
<protein>
    <submittedName>
        <fullName evidence="1">26723_t:CDS:1</fullName>
    </submittedName>
</protein>
<feature type="non-terminal residue" evidence="1">
    <location>
        <position position="1"/>
    </location>
</feature>
<accession>A0ACA9KBK9</accession>
<sequence length="370" mass="42567">GNINTNANVQNVSNNNANNNAPKIRINDDATKIHYAVIGFERAALYWYLNRVIVAENNILLLIATDLQQLLKHAIRTEVAYQMPAILKEGWALAIRYDTTIFRTGKPFFNKLQQKYTHKSERENGGSTLMELDYARNSSSNHKHKKNGQKGNCFKCRLPGHYTKNCKSKNKSKLTNIEEGAEPTLHNITNINSRVSCNFINENFVICYKLTLKTVSSLIVELADSQKASTNKAIDITKLELDPYHTSTKVLSNEEIFTIHVNKEDNENTSHLPPEVRKILQNFKKIFSETLPDHLLPEQNIDHAIDLVPESEPPFCPIYQMYYEELDKLKCHKWKGILKGRIRLAILANKELRIQLLYKYHDVKMAKYLV</sequence>
<dbReference type="EMBL" id="CAJVQC010000169">
    <property type="protein sequence ID" value="CAG8462819.1"/>
    <property type="molecule type" value="Genomic_DNA"/>
</dbReference>
<reference evidence="1" key="1">
    <citation type="submission" date="2021-06" db="EMBL/GenBank/DDBJ databases">
        <authorList>
            <person name="Kallberg Y."/>
            <person name="Tangrot J."/>
            <person name="Rosling A."/>
        </authorList>
    </citation>
    <scope>NUCLEOTIDE SEQUENCE</scope>
    <source>
        <strain evidence="1">MA461A</strain>
    </source>
</reference>
<keyword evidence="2" id="KW-1185">Reference proteome</keyword>